<dbReference type="GO" id="GO:0030288">
    <property type="term" value="C:outer membrane-bounded periplasmic space"/>
    <property type="evidence" value="ECO:0007669"/>
    <property type="project" value="TreeGrafter"/>
</dbReference>
<dbReference type="SMART" id="SM00646">
    <property type="entry name" value="Ami_3"/>
    <property type="match status" value="1"/>
</dbReference>
<dbReference type="PANTHER" id="PTHR30404">
    <property type="entry name" value="N-ACETYLMURAMOYL-L-ALANINE AMIDASE"/>
    <property type="match status" value="1"/>
</dbReference>
<dbReference type="OrthoDB" id="3268878at2"/>
<feature type="compositionally biased region" description="Basic and acidic residues" evidence="2">
    <location>
        <begin position="49"/>
        <end position="58"/>
    </location>
</feature>
<evidence type="ECO:0000259" key="4">
    <source>
        <dbReference type="SMART" id="SM00646"/>
    </source>
</evidence>
<feature type="chain" id="PRO_5038485405" evidence="3">
    <location>
        <begin position="23"/>
        <end position="282"/>
    </location>
</feature>
<accession>A0A0B8ZYV2</accession>
<organism evidence="5 6">
    <name type="scientific">Brevibacterium linens</name>
    <dbReference type="NCBI Taxonomy" id="1703"/>
    <lineage>
        <taxon>Bacteria</taxon>
        <taxon>Bacillati</taxon>
        <taxon>Actinomycetota</taxon>
        <taxon>Actinomycetes</taxon>
        <taxon>Micrococcales</taxon>
        <taxon>Brevibacteriaceae</taxon>
        <taxon>Brevibacterium</taxon>
    </lineage>
</organism>
<comment type="caution">
    <text evidence="5">The sequence shown here is derived from an EMBL/GenBank/DDBJ whole genome shotgun (WGS) entry which is preliminary data.</text>
</comment>
<dbReference type="Pfam" id="PF01520">
    <property type="entry name" value="Amidase_3"/>
    <property type="match status" value="1"/>
</dbReference>
<keyword evidence="1 5" id="KW-0378">Hydrolase</keyword>
<dbReference type="GO" id="GO:0009253">
    <property type="term" value="P:peptidoglycan catabolic process"/>
    <property type="evidence" value="ECO:0007669"/>
    <property type="project" value="InterPro"/>
</dbReference>
<feature type="compositionally biased region" description="Polar residues" evidence="2">
    <location>
        <begin position="25"/>
        <end position="46"/>
    </location>
</feature>
<dbReference type="SUPFAM" id="SSF53187">
    <property type="entry name" value="Zn-dependent exopeptidases"/>
    <property type="match status" value="1"/>
</dbReference>
<keyword evidence="6" id="KW-1185">Reference proteome</keyword>
<dbReference type="InterPro" id="IPR050695">
    <property type="entry name" value="N-acetylmuramoyl_amidase_3"/>
</dbReference>
<dbReference type="RefSeq" id="WP_039210312.1">
    <property type="nucleotide sequence ID" value="NZ_JTJZ01000020.1"/>
</dbReference>
<evidence type="ECO:0000313" key="6">
    <source>
        <dbReference type="Proteomes" id="UP000031488"/>
    </source>
</evidence>
<dbReference type="InterPro" id="IPR002508">
    <property type="entry name" value="MurNAc-LAA_cat"/>
</dbReference>
<feature type="compositionally biased region" description="Polar residues" evidence="2">
    <location>
        <begin position="106"/>
        <end position="117"/>
    </location>
</feature>
<evidence type="ECO:0000256" key="2">
    <source>
        <dbReference type="SAM" id="MobiDB-lite"/>
    </source>
</evidence>
<feature type="region of interest" description="Disordered" evidence="2">
    <location>
        <begin position="25"/>
        <end position="119"/>
    </location>
</feature>
<dbReference type="Proteomes" id="UP000031488">
    <property type="component" value="Unassembled WGS sequence"/>
</dbReference>
<name>A0A0B8ZYV2_BRELN</name>
<dbReference type="Gene3D" id="3.40.630.40">
    <property type="entry name" value="Zn-dependent exopeptidases"/>
    <property type="match status" value="1"/>
</dbReference>
<evidence type="ECO:0000256" key="1">
    <source>
        <dbReference type="ARBA" id="ARBA00022801"/>
    </source>
</evidence>
<gene>
    <name evidence="5" type="ORF">AE0388_2195</name>
</gene>
<evidence type="ECO:0000313" key="5">
    <source>
        <dbReference type="EMBL" id="KHS51645.1"/>
    </source>
</evidence>
<reference evidence="5 6" key="1">
    <citation type="submission" date="2014-11" db="EMBL/GenBank/DDBJ databases">
        <title>Draft Genome Sequence of Brevibacterium linens AE038-8.</title>
        <authorList>
            <person name="Maizel D."/>
            <person name="Utturkar S.M."/>
            <person name="Brown S.D."/>
            <person name="Ferrero M."/>
            <person name="Rosen B.P."/>
        </authorList>
    </citation>
    <scope>NUCLEOTIDE SEQUENCE [LARGE SCALE GENOMIC DNA]</scope>
    <source>
        <strain evidence="5 6">AE038-8</strain>
    </source>
</reference>
<protein>
    <submittedName>
        <fullName evidence="5">Cell wall hydrolase/autolysin</fullName>
    </submittedName>
</protein>
<proteinExistence type="predicted"/>
<feature type="signal peptide" evidence="3">
    <location>
        <begin position="1"/>
        <end position="22"/>
    </location>
</feature>
<dbReference type="GO" id="GO:0008745">
    <property type="term" value="F:N-acetylmuramoyl-L-alanine amidase activity"/>
    <property type="evidence" value="ECO:0007669"/>
    <property type="project" value="InterPro"/>
</dbReference>
<dbReference type="PATRIC" id="fig|1703.6.peg.2093"/>
<dbReference type="PANTHER" id="PTHR30404:SF0">
    <property type="entry name" value="N-ACETYLMURAMOYL-L-ALANINE AMIDASE AMIC"/>
    <property type="match status" value="1"/>
</dbReference>
<sequence length="282" mass="29110">MRHRLLVPSLLASAALCLPGLAACSQGSDASGPTTQAAETTGQSPSADKGADGGEDAKSGTASAKADDKDLEGKVIAVDPGHNGGNAKHPGEINRQVPDGRGGTKACNTTGTSTNSDYPEADFTWAVAKKLEKSLTDAGAEVVLSRKDNKGVGPCVDERGTFADDADLLVSIHANGSESSSVKGYHVIVADPGEDEKTEKASVDLAKSVGTSMGEEFTPNKAYGKDAISRRPDLAGLNNASVPAVIVECGEMRNPSEAELMESKSGQKKYADALFDGIVDWF</sequence>
<keyword evidence="3" id="KW-0732">Signal</keyword>
<dbReference type="AlphaFoldDB" id="A0A0B8ZYV2"/>
<evidence type="ECO:0000256" key="3">
    <source>
        <dbReference type="SAM" id="SignalP"/>
    </source>
</evidence>
<dbReference type="PROSITE" id="PS51257">
    <property type="entry name" value="PROKAR_LIPOPROTEIN"/>
    <property type="match status" value="1"/>
</dbReference>
<dbReference type="CDD" id="cd02696">
    <property type="entry name" value="MurNAc-LAA"/>
    <property type="match status" value="1"/>
</dbReference>
<dbReference type="EMBL" id="JTJZ01000020">
    <property type="protein sequence ID" value="KHS51645.1"/>
    <property type="molecule type" value="Genomic_DNA"/>
</dbReference>
<feature type="domain" description="MurNAc-LAA" evidence="4">
    <location>
        <begin position="163"/>
        <end position="279"/>
    </location>
</feature>